<dbReference type="InterPro" id="IPR004158">
    <property type="entry name" value="DUF247_pln"/>
</dbReference>
<evidence type="ECO:0000313" key="1">
    <source>
        <dbReference type="EMBL" id="AGT16189.1"/>
    </source>
</evidence>
<dbReference type="EMBL" id="KF184678">
    <property type="protein sequence ID" value="AGT16189.1"/>
    <property type="molecule type" value="Genomic_DNA"/>
</dbReference>
<protein>
    <submittedName>
        <fullName evidence="1">Uncharacterized protein</fullName>
    </submittedName>
</protein>
<proteinExistence type="predicted"/>
<dbReference type="Pfam" id="PF03140">
    <property type="entry name" value="DUF247"/>
    <property type="match status" value="1"/>
</dbReference>
<dbReference type="AlphaFoldDB" id="A0A059PZT8"/>
<sequence length="87" mass="9626">MFDVSLRYGMLHMPAFVLDEGANVLLTNLVAFKHGGCRAARYLDVGNLVTGFVDLVGWLVNSRRDLEEDGDWVTYSLAPPAREIGRG</sequence>
<organism evidence="1">
    <name type="scientific">Saccharum hybrid cultivar R570</name>
    <dbReference type="NCBI Taxonomy" id="131158"/>
    <lineage>
        <taxon>Eukaryota</taxon>
        <taxon>Viridiplantae</taxon>
        <taxon>Streptophyta</taxon>
        <taxon>Embryophyta</taxon>
        <taxon>Tracheophyta</taxon>
        <taxon>Spermatophyta</taxon>
        <taxon>Magnoliopsida</taxon>
        <taxon>Liliopsida</taxon>
        <taxon>Poales</taxon>
        <taxon>Poaceae</taxon>
        <taxon>PACMAD clade</taxon>
        <taxon>Panicoideae</taxon>
        <taxon>Andropogonodae</taxon>
        <taxon>Andropogoneae</taxon>
        <taxon>Saccharinae</taxon>
        <taxon>Saccharum</taxon>
        <taxon>Saccharum officinarum species complex</taxon>
    </lineage>
</organism>
<accession>A0A059PZT8</accession>
<name>A0A059PZT8_9POAL</name>
<reference evidence="1" key="1">
    <citation type="submission" date="2013-05" db="EMBL/GenBank/DDBJ databases">
        <title>Building the sugarcane genome for biotechnology and identifying evolutionary trends.</title>
        <authorList>
            <person name="De Setta N."/>
            <person name="Monteiro-Vitorello C.B."/>
            <person name="Metcalfe C.J."/>
            <person name="Cruz G.M.Q."/>
            <person name="Del Bem L.E."/>
            <person name="Vicentini R."/>
            <person name="Nogueira F.T.S."/>
            <person name="Campos R.A."/>
            <person name="Nunes S.L."/>
            <person name="Turrini P.C.G."/>
            <person name="Vieira A.P."/>
            <person name="Cruz E.A.O."/>
            <person name="Correa T.C.S."/>
            <person name="Hotta C.T."/>
            <person name="de Mello-Varani A."/>
            <person name="Vautrin S."/>
            <person name="Trindade A.S."/>
            <person name="Vilela M.M."/>
            <person name="Horta C.L."/>
            <person name="Sato P.M."/>
            <person name="de Andrade R.F."/>
            <person name="Nishiyama M.Y."/>
            <person name="Cardoso-Silva C.B."/>
            <person name="Scortecci K.C."/>
            <person name="Garcia A.A.F."/>
            <person name="Carneiro M.S."/>
            <person name="Kim C."/>
            <person name="Paterson A.H."/>
            <person name="Berges H."/>
            <person name="D'Hont A."/>
            <person name="de-Souza A.P."/>
            <person name="Souza G.M."/>
            <person name="Vincentz M."/>
            <person name="Kitajima J.P."/>
            <person name="Van Sluys M.-A."/>
        </authorList>
    </citation>
    <scope>NUCLEOTIDE SEQUENCE</scope>
</reference>
<gene>
    <name evidence="1" type="ORF">SHCRBa_011_K15_F_20</name>
</gene>